<comment type="function">
    <text evidence="1">Histone-like DNA-binding protein which is capable of wrapping DNA to stabilize it, and thus to prevent its denaturation under extreme environmental conditions.</text>
</comment>
<evidence type="ECO:0000256" key="3">
    <source>
        <dbReference type="ARBA" id="ARBA00023067"/>
    </source>
</evidence>
<dbReference type="GO" id="GO:0005829">
    <property type="term" value="C:cytosol"/>
    <property type="evidence" value="ECO:0007669"/>
    <property type="project" value="TreeGrafter"/>
</dbReference>
<dbReference type="SUPFAM" id="SSF47729">
    <property type="entry name" value="IHF-like DNA-binding proteins"/>
    <property type="match status" value="1"/>
</dbReference>
<dbReference type="PANTHER" id="PTHR33175:SF3">
    <property type="entry name" value="DNA-BINDING PROTEIN HU-BETA"/>
    <property type="match status" value="1"/>
</dbReference>
<dbReference type="CDD" id="cd13831">
    <property type="entry name" value="HU"/>
    <property type="match status" value="1"/>
</dbReference>
<comment type="caution">
    <text evidence="6">The sequence shown here is derived from an EMBL/GenBank/DDBJ whole genome shotgun (WGS) entry which is preliminary data.</text>
</comment>
<dbReference type="GO" id="GO:0003677">
    <property type="term" value="F:DNA binding"/>
    <property type="evidence" value="ECO:0007669"/>
    <property type="project" value="UniProtKB-KW"/>
</dbReference>
<dbReference type="FunFam" id="4.10.520.10:FF:000001">
    <property type="entry name" value="DNA-binding protein HU"/>
    <property type="match status" value="1"/>
</dbReference>
<dbReference type="AlphaFoldDB" id="A0A841G9T6"/>
<dbReference type="Gene3D" id="4.10.520.10">
    <property type="entry name" value="IHF-like DNA-binding proteins"/>
    <property type="match status" value="1"/>
</dbReference>
<dbReference type="Proteomes" id="UP000585721">
    <property type="component" value="Unassembled WGS sequence"/>
</dbReference>
<dbReference type="EMBL" id="JACHGR010000005">
    <property type="protein sequence ID" value="MBB6055904.1"/>
    <property type="molecule type" value="Genomic_DNA"/>
</dbReference>
<evidence type="ECO:0000256" key="4">
    <source>
        <dbReference type="ARBA" id="ARBA00023125"/>
    </source>
</evidence>
<dbReference type="GO" id="GO:0006270">
    <property type="term" value="P:DNA replication initiation"/>
    <property type="evidence" value="ECO:0007669"/>
    <property type="project" value="UniProtKB-ARBA"/>
</dbReference>
<dbReference type="InterPro" id="IPR000119">
    <property type="entry name" value="Hist_DNA-bd"/>
</dbReference>
<gene>
    <name evidence="6" type="ORF">HNR75_001822</name>
</gene>
<dbReference type="InterPro" id="IPR010992">
    <property type="entry name" value="IHF-like_DNA-bd_dom_sf"/>
</dbReference>
<evidence type="ECO:0000313" key="7">
    <source>
        <dbReference type="Proteomes" id="UP000585721"/>
    </source>
</evidence>
<comment type="similarity">
    <text evidence="2 5">Belongs to the bacterial histone-like protein family.</text>
</comment>
<protein>
    <submittedName>
        <fullName evidence="6">DNA-binding protein HU-beta</fullName>
    </submittedName>
</protein>
<evidence type="ECO:0000256" key="2">
    <source>
        <dbReference type="ARBA" id="ARBA00010529"/>
    </source>
</evidence>
<proteinExistence type="inferred from homology"/>
<dbReference type="GO" id="GO:0042802">
    <property type="term" value="F:identical protein binding"/>
    <property type="evidence" value="ECO:0007669"/>
    <property type="project" value="UniProtKB-ARBA"/>
</dbReference>
<dbReference type="PANTHER" id="PTHR33175">
    <property type="entry name" value="DNA-BINDING PROTEIN HU"/>
    <property type="match status" value="1"/>
</dbReference>
<organism evidence="6 7">
    <name type="scientific">Tolumonas osonensis</name>
    <dbReference type="NCBI Taxonomy" id="675874"/>
    <lineage>
        <taxon>Bacteria</taxon>
        <taxon>Pseudomonadati</taxon>
        <taxon>Pseudomonadota</taxon>
        <taxon>Gammaproteobacteria</taxon>
        <taxon>Aeromonadales</taxon>
        <taxon>Aeromonadaceae</taxon>
        <taxon>Tolumonas</taxon>
    </lineage>
</organism>
<dbReference type="InterPro" id="IPR020816">
    <property type="entry name" value="Histone-like_DNA-bd_CS"/>
</dbReference>
<keyword evidence="3" id="KW-0226">DNA condensation</keyword>
<evidence type="ECO:0000313" key="6">
    <source>
        <dbReference type="EMBL" id="MBB6055904.1"/>
    </source>
</evidence>
<name>A0A841G9T6_9GAMM</name>
<dbReference type="GO" id="GO:1990178">
    <property type="term" value="C:HU-DNA complex"/>
    <property type="evidence" value="ECO:0007669"/>
    <property type="project" value="UniProtKB-ARBA"/>
</dbReference>
<evidence type="ECO:0000256" key="1">
    <source>
        <dbReference type="ARBA" id="ARBA00003819"/>
    </source>
</evidence>
<keyword evidence="4 6" id="KW-0238">DNA-binding</keyword>
<dbReference type="PRINTS" id="PR01727">
    <property type="entry name" value="DNABINDINGHU"/>
</dbReference>
<dbReference type="GO" id="GO:0030527">
    <property type="term" value="F:structural constituent of chromatin"/>
    <property type="evidence" value="ECO:0007669"/>
    <property type="project" value="InterPro"/>
</dbReference>
<sequence>MNKSQLVDKISESADISKAAAGRALDAFIEAVGEALKEGDQVSLVGFGTFAVRERASRSGRNPQTGATIEIAACKQPAFKAGKALKDSVN</sequence>
<reference evidence="6 7" key="1">
    <citation type="submission" date="2020-08" db="EMBL/GenBank/DDBJ databases">
        <title>Genomic Encyclopedia of Type Strains, Phase IV (KMG-IV): sequencing the most valuable type-strain genomes for metagenomic binning, comparative biology and taxonomic classification.</title>
        <authorList>
            <person name="Goeker M."/>
        </authorList>
    </citation>
    <scope>NUCLEOTIDE SEQUENCE [LARGE SCALE GENOMIC DNA]</scope>
    <source>
        <strain evidence="6 7">DSM 22975</strain>
    </source>
</reference>
<dbReference type="GO" id="GO:0006351">
    <property type="term" value="P:DNA-templated transcription"/>
    <property type="evidence" value="ECO:0007669"/>
    <property type="project" value="UniProtKB-ARBA"/>
</dbReference>
<accession>A0A841G9T6</accession>
<dbReference type="Pfam" id="PF00216">
    <property type="entry name" value="Bac_DNA_binding"/>
    <property type="match status" value="1"/>
</dbReference>
<dbReference type="RefSeq" id="WP_188026642.1">
    <property type="nucleotide sequence ID" value="NZ_JACHGR010000005.1"/>
</dbReference>
<dbReference type="GO" id="GO:0030261">
    <property type="term" value="P:chromosome condensation"/>
    <property type="evidence" value="ECO:0007669"/>
    <property type="project" value="UniProtKB-KW"/>
</dbReference>
<dbReference type="SMART" id="SM00411">
    <property type="entry name" value="BHL"/>
    <property type="match status" value="1"/>
</dbReference>
<dbReference type="PROSITE" id="PS00045">
    <property type="entry name" value="HISTONE_LIKE"/>
    <property type="match status" value="1"/>
</dbReference>
<keyword evidence="7" id="KW-1185">Reference proteome</keyword>
<evidence type="ECO:0000256" key="5">
    <source>
        <dbReference type="RuleBase" id="RU003939"/>
    </source>
</evidence>
<dbReference type="GO" id="GO:1990103">
    <property type="term" value="C:DnaA-HU complex"/>
    <property type="evidence" value="ECO:0007669"/>
    <property type="project" value="UniProtKB-ARBA"/>
</dbReference>